<dbReference type="Gene3D" id="3.20.20.140">
    <property type="entry name" value="Metal-dependent hydrolases"/>
    <property type="match status" value="1"/>
</dbReference>
<dbReference type="GO" id="GO:0016787">
    <property type="term" value="F:hydrolase activity"/>
    <property type="evidence" value="ECO:0007669"/>
    <property type="project" value="UniProtKB-KW"/>
</dbReference>
<dbReference type="Pfam" id="PF00962">
    <property type="entry name" value="A_deaminase"/>
    <property type="match status" value="1"/>
</dbReference>
<dbReference type="PANTHER" id="PTHR43114">
    <property type="entry name" value="ADENINE DEAMINASE"/>
    <property type="match status" value="1"/>
</dbReference>
<comment type="similarity">
    <text evidence="2">Belongs to the metallo-dependent hydrolases superfamily. Adenosine and AMP deaminases family.</text>
</comment>
<evidence type="ECO:0000313" key="8">
    <source>
        <dbReference type="Proteomes" id="UP001595847"/>
    </source>
</evidence>
<organism evidence="7 8">
    <name type="scientific">Nocardiopsis sediminis</name>
    <dbReference type="NCBI Taxonomy" id="1778267"/>
    <lineage>
        <taxon>Bacteria</taxon>
        <taxon>Bacillati</taxon>
        <taxon>Actinomycetota</taxon>
        <taxon>Actinomycetes</taxon>
        <taxon>Streptosporangiales</taxon>
        <taxon>Nocardiopsidaceae</taxon>
        <taxon>Nocardiopsis</taxon>
    </lineage>
</organism>
<evidence type="ECO:0000256" key="2">
    <source>
        <dbReference type="ARBA" id="ARBA00006676"/>
    </source>
</evidence>
<keyword evidence="8" id="KW-1185">Reference proteome</keyword>
<dbReference type="Proteomes" id="UP001595847">
    <property type="component" value="Unassembled WGS sequence"/>
</dbReference>
<evidence type="ECO:0000256" key="1">
    <source>
        <dbReference type="ARBA" id="ARBA00001947"/>
    </source>
</evidence>
<feature type="domain" description="Adenosine deaminase" evidence="6">
    <location>
        <begin position="20"/>
        <end position="338"/>
    </location>
</feature>
<proteinExistence type="inferred from homology"/>
<sequence>MDRSSPPTAPGIEAFIRDLPKVELHVHLEGSMQPATLLELARKHRVEKIPATVEQIREWYAFRDFPHFIDVYLTSVEALRDEADFALLAGDVAARLAAQNVRYAEVHVSLYGHMMRGVPAKVVFAGIEHARIEAERTHGIRLRWIPDFPGDYGAEAGEETLDAVLAHRPEGVIGFGVGGIEVPRAPFADLFTRARAAGLHSLPHAGENGGPERVREALDLLHAERIGHGIDAMRDPELIARLRETGIPVDVSPTSNLRTRAIEAIEDHPLPRMLEAGLVVTLNTDDPPMFGTDLLNEYRTAHRLGLGAAELALLARNAVAASFLEPSAKAALTGEIDALLAAHGG</sequence>
<dbReference type="NCBIfam" id="TIGR01430">
    <property type="entry name" value="aden_deam"/>
    <property type="match status" value="1"/>
</dbReference>
<protein>
    <submittedName>
        <fullName evidence="7">Adenosine deaminase</fullName>
        <ecNumber evidence="7">3.5.4.4</ecNumber>
    </submittedName>
</protein>
<dbReference type="SUPFAM" id="SSF51556">
    <property type="entry name" value="Metallo-dependent hydrolases"/>
    <property type="match status" value="1"/>
</dbReference>
<keyword evidence="5" id="KW-0862">Zinc</keyword>
<evidence type="ECO:0000256" key="3">
    <source>
        <dbReference type="ARBA" id="ARBA00022723"/>
    </source>
</evidence>
<evidence type="ECO:0000259" key="6">
    <source>
        <dbReference type="Pfam" id="PF00962"/>
    </source>
</evidence>
<name>A0ABV8FQ13_9ACTN</name>
<dbReference type="InterPro" id="IPR006330">
    <property type="entry name" value="Ado/ade_deaminase"/>
</dbReference>
<evidence type="ECO:0000256" key="5">
    <source>
        <dbReference type="ARBA" id="ARBA00022833"/>
    </source>
</evidence>
<comment type="cofactor">
    <cofactor evidence="1">
        <name>Zn(2+)</name>
        <dbReference type="ChEBI" id="CHEBI:29105"/>
    </cofactor>
</comment>
<evidence type="ECO:0000256" key="4">
    <source>
        <dbReference type="ARBA" id="ARBA00022801"/>
    </source>
</evidence>
<dbReference type="PANTHER" id="PTHR43114:SF6">
    <property type="entry name" value="ADENINE DEAMINASE"/>
    <property type="match status" value="1"/>
</dbReference>
<dbReference type="EC" id="3.5.4.4" evidence="7"/>
<dbReference type="InterPro" id="IPR001365">
    <property type="entry name" value="A_deaminase_dom"/>
</dbReference>
<gene>
    <name evidence="7" type="primary">add</name>
    <name evidence="7" type="ORF">ACFOVU_20185</name>
</gene>
<dbReference type="EMBL" id="JBHSBH010000013">
    <property type="protein sequence ID" value="MFC3998256.1"/>
    <property type="molecule type" value="Genomic_DNA"/>
</dbReference>
<dbReference type="RefSeq" id="WP_378535958.1">
    <property type="nucleotide sequence ID" value="NZ_JBHSBH010000013.1"/>
</dbReference>
<reference evidence="8" key="1">
    <citation type="journal article" date="2019" name="Int. J. Syst. Evol. Microbiol.">
        <title>The Global Catalogue of Microorganisms (GCM) 10K type strain sequencing project: providing services to taxonomists for standard genome sequencing and annotation.</title>
        <authorList>
            <consortium name="The Broad Institute Genomics Platform"/>
            <consortium name="The Broad Institute Genome Sequencing Center for Infectious Disease"/>
            <person name="Wu L."/>
            <person name="Ma J."/>
        </authorList>
    </citation>
    <scope>NUCLEOTIDE SEQUENCE [LARGE SCALE GENOMIC DNA]</scope>
    <source>
        <strain evidence="8">TBRC 1826</strain>
    </source>
</reference>
<keyword evidence="3" id="KW-0479">Metal-binding</keyword>
<dbReference type="InterPro" id="IPR032466">
    <property type="entry name" value="Metal_Hydrolase"/>
</dbReference>
<evidence type="ECO:0000313" key="7">
    <source>
        <dbReference type="EMBL" id="MFC3998256.1"/>
    </source>
</evidence>
<comment type="caution">
    <text evidence="7">The sequence shown here is derived from an EMBL/GenBank/DDBJ whole genome shotgun (WGS) entry which is preliminary data.</text>
</comment>
<accession>A0ABV8FQ13</accession>
<keyword evidence="4 7" id="KW-0378">Hydrolase</keyword>